<feature type="domain" description="WDR72-like alpha-solenoid" evidence="2">
    <location>
        <begin position="32"/>
        <end position="66"/>
    </location>
</feature>
<proteinExistence type="predicted"/>
<keyword evidence="1" id="KW-0472">Membrane</keyword>
<accession>A0A8B9MRD2</accession>
<evidence type="ECO:0000313" key="4">
    <source>
        <dbReference type="Proteomes" id="UP000694541"/>
    </source>
</evidence>
<dbReference type="Proteomes" id="UP000694541">
    <property type="component" value="Unplaced"/>
</dbReference>
<dbReference type="AlphaFoldDB" id="A0A8B9MRD2"/>
<keyword evidence="4" id="KW-1185">Reference proteome</keyword>
<organism evidence="3 4">
    <name type="scientific">Accipiter nisus</name>
    <name type="common">Eurasian sparrowhawk</name>
    <dbReference type="NCBI Taxonomy" id="211598"/>
    <lineage>
        <taxon>Eukaryota</taxon>
        <taxon>Metazoa</taxon>
        <taxon>Chordata</taxon>
        <taxon>Craniata</taxon>
        <taxon>Vertebrata</taxon>
        <taxon>Euteleostomi</taxon>
        <taxon>Archelosauria</taxon>
        <taxon>Archosauria</taxon>
        <taxon>Dinosauria</taxon>
        <taxon>Saurischia</taxon>
        <taxon>Theropoda</taxon>
        <taxon>Coelurosauria</taxon>
        <taxon>Aves</taxon>
        <taxon>Neognathae</taxon>
        <taxon>Neoaves</taxon>
        <taxon>Telluraves</taxon>
        <taxon>Accipitrimorphae</taxon>
        <taxon>Accipitriformes</taxon>
        <taxon>Accipitridae</taxon>
        <taxon>Accipitrinae</taxon>
        <taxon>Accipiter</taxon>
    </lineage>
</organism>
<dbReference type="Ensembl" id="ENSANIT00000012039.1">
    <property type="protein sequence ID" value="ENSANIP00000011639.1"/>
    <property type="gene ID" value="ENSANIG00000007879.1"/>
</dbReference>
<sequence>MSSSLKALQKIRKCLFLNTLHFSLPLFLFFIAPVSVLKHDKSSNSANFQDVEDMPDRCVLEESESPGERHLKTVTKYQVP</sequence>
<reference evidence="3" key="2">
    <citation type="submission" date="2025-09" db="UniProtKB">
        <authorList>
            <consortium name="Ensembl"/>
        </authorList>
    </citation>
    <scope>IDENTIFICATION</scope>
</reference>
<dbReference type="InterPro" id="IPR057848">
    <property type="entry name" value="WDR72_alpha-sol"/>
</dbReference>
<evidence type="ECO:0000313" key="3">
    <source>
        <dbReference type="Ensembl" id="ENSANIP00000011639.1"/>
    </source>
</evidence>
<dbReference type="Pfam" id="PF23123">
    <property type="entry name" value="WDR72_alpha-sol"/>
    <property type="match status" value="1"/>
</dbReference>
<reference evidence="3" key="1">
    <citation type="submission" date="2025-08" db="UniProtKB">
        <authorList>
            <consortium name="Ensembl"/>
        </authorList>
    </citation>
    <scope>IDENTIFICATION</scope>
</reference>
<feature type="transmembrane region" description="Helical" evidence="1">
    <location>
        <begin position="15"/>
        <end position="37"/>
    </location>
</feature>
<keyword evidence="1" id="KW-0812">Transmembrane</keyword>
<evidence type="ECO:0000256" key="1">
    <source>
        <dbReference type="SAM" id="Phobius"/>
    </source>
</evidence>
<keyword evidence="1" id="KW-1133">Transmembrane helix</keyword>
<protein>
    <recommendedName>
        <fullName evidence="2">WDR72-like alpha-solenoid domain-containing protein</fullName>
    </recommendedName>
</protein>
<name>A0A8B9MRD2_9AVES</name>
<evidence type="ECO:0000259" key="2">
    <source>
        <dbReference type="Pfam" id="PF23123"/>
    </source>
</evidence>